<dbReference type="InterPro" id="IPR028081">
    <property type="entry name" value="Leu-bd"/>
</dbReference>
<feature type="compositionally biased region" description="Low complexity" evidence="3">
    <location>
        <begin position="39"/>
        <end position="50"/>
    </location>
</feature>
<gene>
    <name evidence="5" type="ORF">BDZ31_001514</name>
</gene>
<evidence type="ECO:0000256" key="1">
    <source>
        <dbReference type="ARBA" id="ARBA00010062"/>
    </source>
</evidence>
<comment type="caution">
    <text evidence="5">The sequence shown here is derived from an EMBL/GenBank/DDBJ whole genome shotgun (WGS) entry which is preliminary data.</text>
</comment>
<dbReference type="PANTHER" id="PTHR30483">
    <property type="entry name" value="LEUCINE-SPECIFIC-BINDING PROTEIN"/>
    <property type="match status" value="1"/>
</dbReference>
<evidence type="ECO:0000313" key="5">
    <source>
        <dbReference type="EMBL" id="MBB4661941.1"/>
    </source>
</evidence>
<name>A0A840ICI2_9ACTN</name>
<evidence type="ECO:0000256" key="2">
    <source>
        <dbReference type="ARBA" id="ARBA00022729"/>
    </source>
</evidence>
<sequence>MYAGTRSRWLLAVGVSAVVLGVAGCGSDDDEGGGGGTATTGTGAAAEAPADTSFDQTIGVLLPLTGDLSPFGAPGRKAADLAVAQVEQATRAGGVETTVSTTSADTESSPQAAVQAARQLISGGATCLAGPWASSETLAVAESVASRQRTPIVSPSSTDAAITDLDDDGFVWRTAPSDNLQSRALADTVEQELGGTDFTISLAARNDAYGQGFIEKFREAWEAKGGRTTGPVLYDPEQPNYNSEAAEIVQGRPDAYVIIDFFETYGKMGASLVRTGEFDAGRLFTADGLASDRIPDTIPARALIGARGTRPGTPESGAVVEEFARIYREAGGAPRQTFDAQNFDATMLCYLAALAAGSTDGTDISEQLQAVSAPPGRKFTFMELADGIRMIAAGEEVDFDGVTGPIDFDANGDPTAATYEVYRYGPDGVLRVERQFEARAAE</sequence>
<dbReference type="InterPro" id="IPR028082">
    <property type="entry name" value="Peripla_BP_I"/>
</dbReference>
<dbReference type="AlphaFoldDB" id="A0A840ICI2"/>
<dbReference type="SUPFAM" id="SSF53822">
    <property type="entry name" value="Periplasmic binding protein-like I"/>
    <property type="match status" value="1"/>
</dbReference>
<dbReference type="Gene3D" id="3.40.50.2300">
    <property type="match status" value="2"/>
</dbReference>
<feature type="region of interest" description="Disordered" evidence="3">
    <location>
        <begin position="27"/>
        <end position="50"/>
    </location>
</feature>
<evidence type="ECO:0000313" key="6">
    <source>
        <dbReference type="Proteomes" id="UP000585272"/>
    </source>
</evidence>
<accession>A0A840ICI2</accession>
<dbReference type="PROSITE" id="PS51257">
    <property type="entry name" value="PROKAR_LIPOPROTEIN"/>
    <property type="match status" value="1"/>
</dbReference>
<proteinExistence type="inferred from homology"/>
<comment type="similarity">
    <text evidence="1">Belongs to the leucine-binding protein family.</text>
</comment>
<keyword evidence="2" id="KW-0732">Signal</keyword>
<dbReference type="RefSeq" id="WP_183340533.1">
    <property type="nucleotide sequence ID" value="NZ_JACHNU010000001.1"/>
</dbReference>
<dbReference type="PANTHER" id="PTHR30483:SF6">
    <property type="entry name" value="PERIPLASMIC BINDING PROTEIN OF ABC TRANSPORTER FOR NATURAL AMINO ACIDS"/>
    <property type="match status" value="1"/>
</dbReference>
<evidence type="ECO:0000259" key="4">
    <source>
        <dbReference type="Pfam" id="PF13458"/>
    </source>
</evidence>
<protein>
    <submittedName>
        <fullName evidence="5">Branched-chain amino acid transport system substrate-binding protein</fullName>
    </submittedName>
</protein>
<feature type="domain" description="Leucine-binding protein" evidence="4">
    <location>
        <begin position="57"/>
        <end position="423"/>
    </location>
</feature>
<dbReference type="EMBL" id="JACHNU010000001">
    <property type="protein sequence ID" value="MBB4661941.1"/>
    <property type="molecule type" value="Genomic_DNA"/>
</dbReference>
<evidence type="ECO:0000256" key="3">
    <source>
        <dbReference type="SAM" id="MobiDB-lite"/>
    </source>
</evidence>
<dbReference type="CDD" id="cd06346">
    <property type="entry name" value="PBP1_ABC_ligand_binding-like"/>
    <property type="match status" value="1"/>
</dbReference>
<organism evidence="5 6">
    <name type="scientific">Conexibacter arvalis</name>
    <dbReference type="NCBI Taxonomy" id="912552"/>
    <lineage>
        <taxon>Bacteria</taxon>
        <taxon>Bacillati</taxon>
        <taxon>Actinomycetota</taxon>
        <taxon>Thermoleophilia</taxon>
        <taxon>Solirubrobacterales</taxon>
        <taxon>Conexibacteraceae</taxon>
        <taxon>Conexibacter</taxon>
    </lineage>
</organism>
<reference evidence="5 6" key="1">
    <citation type="submission" date="2020-08" db="EMBL/GenBank/DDBJ databases">
        <title>Genomic Encyclopedia of Archaeal and Bacterial Type Strains, Phase II (KMG-II): from individual species to whole genera.</title>
        <authorList>
            <person name="Goeker M."/>
        </authorList>
    </citation>
    <scope>NUCLEOTIDE SEQUENCE [LARGE SCALE GENOMIC DNA]</scope>
    <source>
        <strain evidence="5 6">DSM 23288</strain>
    </source>
</reference>
<dbReference type="Proteomes" id="UP000585272">
    <property type="component" value="Unassembled WGS sequence"/>
</dbReference>
<keyword evidence="6" id="KW-1185">Reference proteome</keyword>
<dbReference type="InterPro" id="IPR051010">
    <property type="entry name" value="BCAA_transport"/>
</dbReference>
<dbReference type="Pfam" id="PF13458">
    <property type="entry name" value="Peripla_BP_6"/>
    <property type="match status" value="1"/>
</dbReference>